<keyword evidence="1" id="KW-0285">Flavoprotein</keyword>
<dbReference type="PROSITE" id="PS50217">
    <property type="entry name" value="BZIP"/>
    <property type="match status" value="1"/>
</dbReference>
<evidence type="ECO:0000256" key="3">
    <source>
        <dbReference type="ARBA" id="ARBA00022991"/>
    </source>
</evidence>
<keyword evidence="2" id="KW-0288">FMN</keyword>
<evidence type="ECO:0000256" key="1">
    <source>
        <dbReference type="ARBA" id="ARBA00022630"/>
    </source>
</evidence>
<dbReference type="NCBIfam" id="TIGR00229">
    <property type="entry name" value="sensory_box"/>
    <property type="match status" value="1"/>
</dbReference>
<reference evidence="6" key="1">
    <citation type="journal article" date="2016" name="Proc. Natl. Acad. Sci. U.S.A.">
        <title>Functional and topological diversity of LOV domain photoreceptors.</title>
        <authorList>
            <person name="Glantz S.T."/>
            <person name="Carpenter E.J."/>
            <person name="Melkonian M."/>
            <person name="Gardner K.H."/>
            <person name="Boyden E.S."/>
            <person name="Wong G.K."/>
            <person name="Chow B.Y."/>
        </authorList>
    </citation>
    <scope>NUCLEOTIDE SEQUENCE</scope>
    <source>
        <strain evidence="6">ULXR_2007178</strain>
    </source>
</reference>
<dbReference type="InterPro" id="IPR046347">
    <property type="entry name" value="bZIP_sf"/>
</dbReference>
<feature type="compositionally biased region" description="Low complexity" evidence="4">
    <location>
        <begin position="437"/>
        <end position="456"/>
    </location>
</feature>
<feature type="compositionally biased region" description="Acidic residues" evidence="4">
    <location>
        <begin position="302"/>
        <end position="320"/>
    </location>
</feature>
<dbReference type="GO" id="GO:0005634">
    <property type="term" value="C:nucleus"/>
    <property type="evidence" value="ECO:0007669"/>
    <property type="project" value="TreeGrafter"/>
</dbReference>
<feature type="compositionally biased region" description="Gly residues" evidence="4">
    <location>
        <begin position="471"/>
        <end position="485"/>
    </location>
</feature>
<name>A0A126X2D8_9PHAE</name>
<evidence type="ECO:0000259" key="5">
    <source>
        <dbReference type="PROSITE" id="PS50217"/>
    </source>
</evidence>
<accession>A0A126X2D8</accession>
<evidence type="ECO:0000313" key="6">
    <source>
        <dbReference type="EMBL" id="AML78872.1"/>
    </source>
</evidence>
<feature type="compositionally biased region" description="Low complexity" evidence="4">
    <location>
        <begin position="323"/>
        <end position="342"/>
    </location>
</feature>
<dbReference type="InterPro" id="IPR004827">
    <property type="entry name" value="bZIP"/>
</dbReference>
<dbReference type="CDD" id="cd00130">
    <property type="entry name" value="PAS"/>
    <property type="match status" value="1"/>
</dbReference>
<dbReference type="InterPro" id="IPR000014">
    <property type="entry name" value="PAS"/>
</dbReference>
<feature type="compositionally biased region" description="Basic and acidic residues" evidence="4">
    <location>
        <begin position="652"/>
        <end position="663"/>
    </location>
</feature>
<evidence type="ECO:0000256" key="4">
    <source>
        <dbReference type="SAM" id="MobiDB-lite"/>
    </source>
</evidence>
<dbReference type="SUPFAM" id="SSF57959">
    <property type="entry name" value="Leucine zipper domain"/>
    <property type="match status" value="1"/>
</dbReference>
<dbReference type="InterPro" id="IPR035965">
    <property type="entry name" value="PAS-like_dom_sf"/>
</dbReference>
<feature type="compositionally biased region" description="Low complexity" evidence="4">
    <location>
        <begin position="232"/>
        <end position="242"/>
    </location>
</feature>
<dbReference type="Gene3D" id="1.20.5.170">
    <property type="match status" value="1"/>
</dbReference>
<feature type="region of interest" description="Disordered" evidence="4">
    <location>
        <begin position="156"/>
        <end position="175"/>
    </location>
</feature>
<keyword evidence="3" id="KW-0157">Chromophore</keyword>
<feature type="compositionally biased region" description="Low complexity" evidence="4">
    <location>
        <begin position="269"/>
        <end position="292"/>
    </location>
</feature>
<feature type="region of interest" description="Disordered" evidence="4">
    <location>
        <begin position="436"/>
        <end position="491"/>
    </location>
</feature>
<feature type="compositionally biased region" description="Basic residues" evidence="4">
    <location>
        <begin position="362"/>
        <end position="372"/>
    </location>
</feature>
<sequence>MDISPDLPSTSSLIGSVASEVDNIKTMWAPTTVQETWLGAGGESGSADEGFLGSLEAGGALMSAGGGWSLSTLPGEEGLRWTGAVKTEQEVFDEWAGVGGGVPLQQQAILHPSPLLGTGQVAAAEAAAATAGAAGESSNAKVTGLAKSDAEEGWKSFVDPAPTALPPSKDAKRLDGETEITATTPTTTAGAAASGAFKLPGAWPAATHSAGSSTRDNIAALRRQRSSPPTGPAISPTAATATPAPPLPRGAAKTTARAAAAPPPPRAPPTAVTTRTRRSAAAAAAAAAAATASLSPVKAELAEEEDEEGGEEEDDDDEDYTVGAASARKSAASKKIANAGAGDSEDDFDLDDDPVGSELTDKRRRNREHAKRSRLRKRVRLGGLEEMVLGLRRENVRLRQMVMRGIPDRAGAIIRACAKDNTNADLVAKQDVVQGMRPGMSVGSSSSSWSARGGTRSRPKLEGGSSSSRRGSGGGCGGGAGGGSGSKDRRVPSALKLMSPSYQTVKALADSQANFFLTNPNLPDCPIIFASQGFLELTGYEGKDVIGRNCRFLEGPGTDPVTLSIVRNNVEAGRDASVCILNYKKDGTPFWNQLSIGVLLDAHGQVANHVAVTYEVNPMPPAVFHRLLHRVPLPESLLNDESGSESDGDSNSNHRRDPVERSEVAAGSFNHSSAGGGSSRSSSAGGDGGGSGAGVAVPRVVDRLRRTRAAAAAISNK</sequence>
<feature type="compositionally biased region" description="Acidic residues" evidence="4">
    <location>
        <begin position="343"/>
        <end position="355"/>
    </location>
</feature>
<organism evidence="6">
    <name type="scientific">Scytosiphon dotyi</name>
    <dbReference type="NCBI Taxonomy" id="180438"/>
    <lineage>
        <taxon>Eukaryota</taxon>
        <taxon>Sar</taxon>
        <taxon>Stramenopiles</taxon>
        <taxon>Ochrophyta</taxon>
        <taxon>PX clade</taxon>
        <taxon>Phaeophyceae</taxon>
        <taxon>Ectocarpales</taxon>
        <taxon>Scytosiphonaceae</taxon>
        <taxon>Scytosiphon</taxon>
    </lineage>
</organism>
<dbReference type="Pfam" id="PF07716">
    <property type="entry name" value="bZIP_2"/>
    <property type="match status" value="1"/>
</dbReference>
<proteinExistence type="evidence at transcript level"/>
<feature type="compositionally biased region" description="Low complexity" evidence="4">
    <location>
        <begin position="249"/>
        <end position="260"/>
    </location>
</feature>
<dbReference type="Gene3D" id="3.30.450.20">
    <property type="entry name" value="PAS domain"/>
    <property type="match status" value="1"/>
</dbReference>
<dbReference type="GO" id="GO:0003700">
    <property type="term" value="F:DNA-binding transcription factor activity"/>
    <property type="evidence" value="ECO:0007669"/>
    <property type="project" value="InterPro"/>
</dbReference>
<protein>
    <submittedName>
        <fullName evidence="6">Putative LOV domain-containing protein</fullName>
    </submittedName>
</protein>
<dbReference type="PANTHER" id="PTHR47429:SF2">
    <property type="entry name" value="PROTEIN TWIN LOV 1"/>
    <property type="match status" value="1"/>
</dbReference>
<feature type="region of interest" description="Disordered" evidence="4">
    <location>
        <begin position="636"/>
        <end position="701"/>
    </location>
</feature>
<dbReference type="EMBL" id="KU701236">
    <property type="protein sequence ID" value="AML78872.1"/>
    <property type="molecule type" value="mRNA"/>
</dbReference>
<feature type="region of interest" description="Disordered" evidence="4">
    <location>
        <begin position="222"/>
        <end position="372"/>
    </location>
</feature>
<evidence type="ECO:0000256" key="2">
    <source>
        <dbReference type="ARBA" id="ARBA00022643"/>
    </source>
</evidence>
<dbReference type="AlphaFoldDB" id="A0A126X2D8"/>
<feature type="domain" description="BZIP" evidence="5">
    <location>
        <begin position="362"/>
        <end position="402"/>
    </location>
</feature>
<dbReference type="SUPFAM" id="SSF55785">
    <property type="entry name" value="PYP-like sensor domain (PAS domain)"/>
    <property type="match status" value="1"/>
</dbReference>
<dbReference type="PANTHER" id="PTHR47429">
    <property type="entry name" value="PROTEIN TWIN LOV 1"/>
    <property type="match status" value="1"/>
</dbReference>
<dbReference type="CDD" id="cd14809">
    <property type="entry name" value="bZIP_AUREO-like"/>
    <property type="match status" value="1"/>
</dbReference>
<dbReference type="Pfam" id="PF13426">
    <property type="entry name" value="PAS_9"/>
    <property type="match status" value="1"/>
</dbReference>